<dbReference type="InterPro" id="IPR011701">
    <property type="entry name" value="MFS"/>
</dbReference>
<dbReference type="STRING" id="1122934.SAMN02745691_01100"/>
<feature type="transmembrane region" description="Helical" evidence="6">
    <location>
        <begin position="349"/>
        <end position="368"/>
    </location>
</feature>
<feature type="transmembrane region" description="Helical" evidence="6">
    <location>
        <begin position="100"/>
        <end position="122"/>
    </location>
</feature>
<protein>
    <submittedName>
        <fullName evidence="8">MFS transporter, OFA family, oxalate/formate antiporter</fullName>
    </submittedName>
</protein>
<proteinExistence type="predicted"/>
<evidence type="ECO:0000313" key="8">
    <source>
        <dbReference type="EMBL" id="SHI95047.1"/>
    </source>
</evidence>
<evidence type="ECO:0000259" key="7">
    <source>
        <dbReference type="PROSITE" id="PS50850"/>
    </source>
</evidence>
<evidence type="ECO:0000313" key="9">
    <source>
        <dbReference type="Proteomes" id="UP000184342"/>
    </source>
</evidence>
<organism evidence="8 9">
    <name type="scientific">Parasporobacterium paucivorans DSM 15970</name>
    <dbReference type="NCBI Taxonomy" id="1122934"/>
    <lineage>
        <taxon>Bacteria</taxon>
        <taxon>Bacillati</taxon>
        <taxon>Bacillota</taxon>
        <taxon>Clostridia</taxon>
        <taxon>Lachnospirales</taxon>
        <taxon>Lachnospiraceae</taxon>
        <taxon>Parasporobacterium</taxon>
    </lineage>
</organism>
<dbReference type="PROSITE" id="PS50850">
    <property type="entry name" value="MFS"/>
    <property type="match status" value="1"/>
</dbReference>
<evidence type="ECO:0000256" key="2">
    <source>
        <dbReference type="ARBA" id="ARBA00022448"/>
    </source>
</evidence>
<dbReference type="InterPro" id="IPR036259">
    <property type="entry name" value="MFS_trans_sf"/>
</dbReference>
<dbReference type="GO" id="GO:0022857">
    <property type="term" value="F:transmembrane transporter activity"/>
    <property type="evidence" value="ECO:0007669"/>
    <property type="project" value="InterPro"/>
</dbReference>
<dbReference type="Gene3D" id="1.20.1250.20">
    <property type="entry name" value="MFS general substrate transporter like domains"/>
    <property type="match status" value="2"/>
</dbReference>
<dbReference type="PANTHER" id="PTHR11360:SF304">
    <property type="entry name" value="MFS DOMAIN-CONTAINING PROTEIN"/>
    <property type="match status" value="1"/>
</dbReference>
<feature type="transmembrane region" description="Helical" evidence="6">
    <location>
        <begin position="7"/>
        <end position="25"/>
    </location>
</feature>
<name>A0A1M6FBK6_9FIRM</name>
<dbReference type="GO" id="GO:0005886">
    <property type="term" value="C:plasma membrane"/>
    <property type="evidence" value="ECO:0007669"/>
    <property type="project" value="UniProtKB-SubCell"/>
</dbReference>
<evidence type="ECO:0000256" key="5">
    <source>
        <dbReference type="ARBA" id="ARBA00023136"/>
    </source>
</evidence>
<keyword evidence="2" id="KW-0813">Transport</keyword>
<comment type="subcellular location">
    <subcellularLocation>
        <location evidence="1">Cell membrane</location>
        <topology evidence="1">Multi-pass membrane protein</topology>
    </subcellularLocation>
</comment>
<dbReference type="InterPro" id="IPR050327">
    <property type="entry name" value="Proton-linked_MCT"/>
</dbReference>
<dbReference type="AlphaFoldDB" id="A0A1M6FBK6"/>
<dbReference type="SUPFAM" id="SSF103473">
    <property type="entry name" value="MFS general substrate transporter"/>
    <property type="match status" value="1"/>
</dbReference>
<dbReference type="Proteomes" id="UP000184342">
    <property type="component" value="Unassembled WGS sequence"/>
</dbReference>
<keyword evidence="4 6" id="KW-1133">Transmembrane helix</keyword>
<feature type="transmembrane region" description="Helical" evidence="6">
    <location>
        <begin position="167"/>
        <end position="188"/>
    </location>
</feature>
<feature type="transmembrane region" description="Helical" evidence="6">
    <location>
        <begin position="259"/>
        <end position="284"/>
    </location>
</feature>
<accession>A0A1M6FBK6</accession>
<feature type="transmembrane region" description="Helical" evidence="6">
    <location>
        <begin position="225"/>
        <end position="247"/>
    </location>
</feature>
<keyword evidence="9" id="KW-1185">Reference proteome</keyword>
<evidence type="ECO:0000256" key="4">
    <source>
        <dbReference type="ARBA" id="ARBA00022989"/>
    </source>
</evidence>
<reference evidence="8 9" key="1">
    <citation type="submission" date="2016-11" db="EMBL/GenBank/DDBJ databases">
        <authorList>
            <person name="Jaros S."/>
            <person name="Januszkiewicz K."/>
            <person name="Wedrychowicz H."/>
        </authorList>
    </citation>
    <scope>NUCLEOTIDE SEQUENCE [LARGE SCALE GENOMIC DNA]</scope>
    <source>
        <strain evidence="8 9">DSM 15970</strain>
    </source>
</reference>
<feature type="transmembrane region" description="Helical" evidence="6">
    <location>
        <begin position="296"/>
        <end position="329"/>
    </location>
</feature>
<dbReference type="EMBL" id="FQYT01000009">
    <property type="protein sequence ID" value="SHI95047.1"/>
    <property type="molecule type" value="Genomic_DNA"/>
</dbReference>
<feature type="transmembrane region" description="Helical" evidence="6">
    <location>
        <begin position="380"/>
        <end position="402"/>
    </location>
</feature>
<dbReference type="Pfam" id="PF07690">
    <property type="entry name" value="MFS_1"/>
    <property type="match status" value="1"/>
</dbReference>
<evidence type="ECO:0000256" key="3">
    <source>
        <dbReference type="ARBA" id="ARBA00022692"/>
    </source>
</evidence>
<keyword evidence="5 6" id="KW-0472">Membrane</keyword>
<sequence length="405" mass="42823">MKFNRWIYAIAGFVVMLCAGLIYAWTNISKPIRADIESGALNIPAGSLSLTFSICMVFFCIGGLVGGMIVKKASAKINIIIALILFPAGLTIAANSHSAASLYLGYGVLVGLAAGFVYNAVMSVVTRWFQDKQGFISGLLLMGFGLGGFILGPVANILKNNVGWRTSFIILGIAFAIILFISIFFMVVPDAGYTPPAPAAGKKIKPVMEGALDVGPKEMIKRPSFWFFFFWSTLLSGAALCIIPNANALASSVSNIGEMGLVIVAGTISIFNGLGRVLFGTIFDKKGNRAAITGDAILLILASLILLAAVLSSNLILTVIGFIALGLAYGGAPSNTSAFINTFYGNRNYSVNLPVMNLQLIVASLWGPNIAQTFMSSSSGFTGILITMTIVGIVSLFISFFIRKA</sequence>
<feature type="domain" description="Major facilitator superfamily (MFS) profile" evidence="7">
    <location>
        <begin position="4"/>
        <end position="405"/>
    </location>
</feature>
<dbReference type="RefSeq" id="WP_073993357.1">
    <property type="nucleotide sequence ID" value="NZ_FQYT01000009.1"/>
</dbReference>
<dbReference type="PANTHER" id="PTHR11360">
    <property type="entry name" value="MONOCARBOXYLATE TRANSPORTER"/>
    <property type="match status" value="1"/>
</dbReference>
<dbReference type="OrthoDB" id="9793415at2"/>
<evidence type="ECO:0000256" key="1">
    <source>
        <dbReference type="ARBA" id="ARBA00004651"/>
    </source>
</evidence>
<gene>
    <name evidence="8" type="ORF">SAMN02745691_01100</name>
</gene>
<feature type="transmembrane region" description="Helical" evidence="6">
    <location>
        <begin position="134"/>
        <end position="155"/>
    </location>
</feature>
<dbReference type="InterPro" id="IPR020846">
    <property type="entry name" value="MFS_dom"/>
</dbReference>
<keyword evidence="3 6" id="KW-0812">Transmembrane</keyword>
<feature type="transmembrane region" description="Helical" evidence="6">
    <location>
        <begin position="45"/>
        <end position="70"/>
    </location>
</feature>
<feature type="transmembrane region" description="Helical" evidence="6">
    <location>
        <begin position="77"/>
        <end position="94"/>
    </location>
</feature>
<evidence type="ECO:0000256" key="6">
    <source>
        <dbReference type="SAM" id="Phobius"/>
    </source>
</evidence>